<sequence>MLGLPAATIKSGPLSSTLAIIISWVYVVSAIILVPELTLATMKEDNIDEVSFTGLATKAFGSRAGIGSIVSQWFPWMSSIIAHTLFPFVVGVVLWFFPFKAIDVAKRFLCFLMLFSLTTLVAIGLSVGRTCIMGSFAHASWGLSSVLPAIPVIVLTLEFHVITPFVCKISGNSVNDGRKTRFIGGFVPLVMVISWNLIVLGLFGTYDVSSSGDPISLLLSISSASSAVQSFSFSALATSFIGEHYFGNVGNISYGGSRQILAGAVKLLPGFSLLDSIVTLFVLGVPVLIASLSHSTFSRALDFAGIYANCFLFCILPPVIHPTRRGHGPSFYFSLDVGLMSASSVAIIASPHSTWAASFVFKGPQEGRVHFKYLSVPIFR</sequence>
<evidence type="ECO:0000256" key="8">
    <source>
        <dbReference type="SAM" id="Phobius"/>
    </source>
</evidence>
<keyword evidence="5 8" id="KW-0812">Transmembrane</keyword>
<feature type="transmembrane region" description="Helical" evidence="8">
    <location>
        <begin position="139"/>
        <end position="161"/>
    </location>
</feature>
<evidence type="ECO:0000256" key="1">
    <source>
        <dbReference type="ARBA" id="ARBA00004429"/>
    </source>
</evidence>
<dbReference type="PANTHER" id="PTHR47715">
    <property type="entry name" value="TRYPTOPHAN/TYROSINE PERMEASE"/>
    <property type="match status" value="1"/>
</dbReference>
<name>A0ABC8UF63_9AQUA</name>
<keyword evidence="7 8" id="KW-0472">Membrane</keyword>
<feature type="transmembrane region" description="Helical" evidence="8">
    <location>
        <begin position="331"/>
        <end position="349"/>
    </location>
</feature>
<evidence type="ECO:0000256" key="7">
    <source>
        <dbReference type="ARBA" id="ARBA00023136"/>
    </source>
</evidence>
<organism evidence="9 10">
    <name type="scientific">Ilex paraguariensis</name>
    <name type="common">yerba mate</name>
    <dbReference type="NCBI Taxonomy" id="185542"/>
    <lineage>
        <taxon>Eukaryota</taxon>
        <taxon>Viridiplantae</taxon>
        <taxon>Streptophyta</taxon>
        <taxon>Embryophyta</taxon>
        <taxon>Tracheophyta</taxon>
        <taxon>Spermatophyta</taxon>
        <taxon>Magnoliopsida</taxon>
        <taxon>eudicotyledons</taxon>
        <taxon>Gunneridae</taxon>
        <taxon>Pentapetalae</taxon>
        <taxon>asterids</taxon>
        <taxon>campanulids</taxon>
        <taxon>Aquifoliales</taxon>
        <taxon>Aquifoliaceae</taxon>
        <taxon>Ilex</taxon>
    </lineage>
</organism>
<evidence type="ECO:0000256" key="2">
    <source>
        <dbReference type="ARBA" id="ARBA00022448"/>
    </source>
</evidence>
<evidence type="ECO:0000256" key="3">
    <source>
        <dbReference type="ARBA" id="ARBA00022475"/>
    </source>
</evidence>
<feature type="transmembrane region" description="Helical" evidence="8">
    <location>
        <begin position="267"/>
        <end position="289"/>
    </location>
</feature>
<dbReference type="GO" id="GO:0005886">
    <property type="term" value="C:plasma membrane"/>
    <property type="evidence" value="ECO:0007669"/>
    <property type="project" value="UniProtKB-SubCell"/>
</dbReference>
<dbReference type="InterPro" id="IPR018227">
    <property type="entry name" value="Amino_acid_transport_2"/>
</dbReference>
<keyword evidence="3" id="KW-1003">Cell membrane</keyword>
<feature type="transmembrane region" description="Helical" evidence="8">
    <location>
        <begin position="108"/>
        <end position="127"/>
    </location>
</feature>
<evidence type="ECO:0000256" key="6">
    <source>
        <dbReference type="ARBA" id="ARBA00022989"/>
    </source>
</evidence>
<keyword evidence="4" id="KW-0997">Cell inner membrane</keyword>
<dbReference type="Proteomes" id="UP001642360">
    <property type="component" value="Unassembled WGS sequence"/>
</dbReference>
<evidence type="ECO:0000313" key="9">
    <source>
        <dbReference type="EMBL" id="CAK9179645.1"/>
    </source>
</evidence>
<evidence type="ECO:0000313" key="10">
    <source>
        <dbReference type="Proteomes" id="UP001642360"/>
    </source>
</evidence>
<proteinExistence type="predicted"/>
<dbReference type="PANTHER" id="PTHR47715:SF1">
    <property type="entry name" value="TRYPTOPHAN_TYROSINE PERMEASE"/>
    <property type="match status" value="1"/>
</dbReference>
<dbReference type="EMBL" id="CAUOFW020007569">
    <property type="protein sequence ID" value="CAK9179645.1"/>
    <property type="molecule type" value="Genomic_DNA"/>
</dbReference>
<comment type="subcellular location">
    <subcellularLocation>
        <location evidence="1">Cell inner membrane</location>
        <topology evidence="1">Multi-pass membrane protein</topology>
    </subcellularLocation>
</comment>
<keyword evidence="2" id="KW-0813">Transport</keyword>
<evidence type="ECO:0000256" key="4">
    <source>
        <dbReference type="ARBA" id="ARBA00022519"/>
    </source>
</evidence>
<reference evidence="9 10" key="1">
    <citation type="submission" date="2024-02" db="EMBL/GenBank/DDBJ databases">
        <authorList>
            <person name="Vignale AGUSTIN F."/>
            <person name="Sosa J E."/>
            <person name="Modenutti C."/>
        </authorList>
    </citation>
    <scope>NUCLEOTIDE SEQUENCE [LARGE SCALE GENOMIC DNA]</scope>
</reference>
<feature type="transmembrane region" description="Helical" evidence="8">
    <location>
        <begin position="73"/>
        <end position="96"/>
    </location>
</feature>
<protein>
    <submittedName>
        <fullName evidence="9">Uncharacterized protein</fullName>
    </submittedName>
</protein>
<dbReference type="AlphaFoldDB" id="A0ABC8UF63"/>
<keyword evidence="6 8" id="KW-1133">Transmembrane helix</keyword>
<accession>A0ABC8UF63</accession>
<feature type="transmembrane region" description="Helical" evidence="8">
    <location>
        <begin position="12"/>
        <end position="34"/>
    </location>
</feature>
<feature type="transmembrane region" description="Helical" evidence="8">
    <location>
        <begin position="182"/>
        <end position="206"/>
    </location>
</feature>
<comment type="caution">
    <text evidence="9">The sequence shown here is derived from an EMBL/GenBank/DDBJ whole genome shotgun (WGS) entry which is preliminary data.</text>
</comment>
<feature type="transmembrane region" description="Helical" evidence="8">
    <location>
        <begin position="301"/>
        <end position="319"/>
    </location>
</feature>
<gene>
    <name evidence="9" type="ORF">ILEXP_LOCUS49597</name>
</gene>
<keyword evidence="10" id="KW-1185">Reference proteome</keyword>
<dbReference type="Pfam" id="PF03222">
    <property type="entry name" value="Trp_Tyr_perm"/>
    <property type="match status" value="2"/>
</dbReference>
<evidence type="ECO:0000256" key="5">
    <source>
        <dbReference type="ARBA" id="ARBA00022692"/>
    </source>
</evidence>